<dbReference type="InterPro" id="IPR007814">
    <property type="entry name" value="PaaA_PaaC"/>
</dbReference>
<dbReference type="InterPro" id="IPR009078">
    <property type="entry name" value="Ferritin-like_SF"/>
</dbReference>
<dbReference type="SUPFAM" id="SSF47240">
    <property type="entry name" value="Ferritin-like"/>
    <property type="match status" value="1"/>
</dbReference>
<dbReference type="NCBIfam" id="TIGR02158">
    <property type="entry name" value="PA_CoA_Oxy3"/>
    <property type="match status" value="1"/>
</dbReference>
<dbReference type="Pfam" id="PF05138">
    <property type="entry name" value="PaaA_PaaC"/>
    <property type="match status" value="1"/>
</dbReference>
<organism evidence="1 2">
    <name type="scientific">Sphingomonas oligophenolica</name>
    <dbReference type="NCBI Taxonomy" id="301154"/>
    <lineage>
        <taxon>Bacteria</taxon>
        <taxon>Pseudomonadati</taxon>
        <taxon>Pseudomonadota</taxon>
        <taxon>Alphaproteobacteria</taxon>
        <taxon>Sphingomonadales</taxon>
        <taxon>Sphingomonadaceae</taxon>
        <taxon>Sphingomonas</taxon>
    </lineage>
</organism>
<dbReference type="InterPro" id="IPR052703">
    <property type="entry name" value="Aromatic_CoA_ox/epox"/>
</dbReference>
<proteinExistence type="predicted"/>
<dbReference type="EMBL" id="JBDIME010000036">
    <property type="protein sequence ID" value="MEN2792974.1"/>
    <property type="molecule type" value="Genomic_DNA"/>
</dbReference>
<dbReference type="InterPro" id="IPR012347">
    <property type="entry name" value="Ferritin-like"/>
</dbReference>
<dbReference type="InterPro" id="IPR011882">
    <property type="entry name" value="PaaC"/>
</dbReference>
<keyword evidence="1" id="KW-0560">Oxidoreductase</keyword>
<evidence type="ECO:0000313" key="1">
    <source>
        <dbReference type="EMBL" id="MEN2792974.1"/>
    </source>
</evidence>
<protein>
    <submittedName>
        <fullName evidence="1">1,2-phenylacetyl-CoA epoxidase subunit PaaC</fullName>
        <ecNumber evidence="1">1.14.13.149</ecNumber>
    </submittedName>
</protein>
<dbReference type="Proteomes" id="UP001419910">
    <property type="component" value="Unassembled WGS sequence"/>
</dbReference>
<dbReference type="PANTHER" id="PTHR30458:SF0">
    <property type="entry name" value="1,2-PHENYLACETYL-COA EPOXIDASE, SUBUNIT C"/>
    <property type="match status" value="1"/>
</dbReference>
<gene>
    <name evidence="1" type="primary">paaC</name>
    <name evidence="1" type="ORF">ABC974_25330</name>
</gene>
<evidence type="ECO:0000313" key="2">
    <source>
        <dbReference type="Proteomes" id="UP001419910"/>
    </source>
</evidence>
<name>A0ABU9YB09_9SPHN</name>
<dbReference type="PANTHER" id="PTHR30458">
    <property type="entry name" value="PHENYLACETIC ACID DEGRADATION PROTEIN PAA"/>
    <property type="match status" value="1"/>
</dbReference>
<dbReference type="RefSeq" id="WP_343889672.1">
    <property type="nucleotide sequence ID" value="NZ_BAAAEH010000023.1"/>
</dbReference>
<sequence length="252" mass="27862">MDKALSQKHVEAVTALGDDALILGQRLGEWCGHAPTLELDLSLANLGLDLIGQAQFFLGYAGELGGQGHDADALAYRRDVYSFRNCLLVEQPNGDFGQTIARQFLFSTWQKLLFEEMVSLSDPRLTAIAEKAVKEIGYHARFAADWVVRLGDGTAESRQRMIAGLAWCWRFVDELFDPADADLVAARLVVNPAILREVWNEKVQSVLDDAGLDRPAAGRGITGGRRGRHSEHLGHLLSEMQFLQRAYPGASW</sequence>
<keyword evidence="2" id="KW-1185">Reference proteome</keyword>
<accession>A0ABU9YB09</accession>
<dbReference type="GO" id="GO:0097266">
    <property type="term" value="F:phenylacetyl-CoA 1,2-epoxidase activity"/>
    <property type="evidence" value="ECO:0007669"/>
    <property type="project" value="UniProtKB-EC"/>
</dbReference>
<dbReference type="EC" id="1.14.13.149" evidence="1"/>
<reference evidence="1 2" key="1">
    <citation type="submission" date="2024-05" db="EMBL/GenBank/DDBJ databases">
        <authorList>
            <person name="Liu Q."/>
            <person name="Xin Y.-H."/>
        </authorList>
    </citation>
    <scope>NUCLEOTIDE SEQUENCE [LARGE SCALE GENOMIC DNA]</scope>
    <source>
        <strain evidence="1 2">CGMCC 1.10181</strain>
    </source>
</reference>
<dbReference type="Gene3D" id="1.20.1260.10">
    <property type="match status" value="1"/>
</dbReference>
<dbReference type="PIRSF" id="PIRSF037834">
    <property type="entry name" value="PA_CoA_Oase3"/>
    <property type="match status" value="1"/>
</dbReference>
<comment type="caution">
    <text evidence="1">The sequence shown here is derived from an EMBL/GenBank/DDBJ whole genome shotgun (WGS) entry which is preliminary data.</text>
</comment>